<sequence length="273" mass="28937">MKTTVVGAGIGGLGGLGGAVGKLIPKPGGKIFRGYGDRASTKAWDKFQKAMKSQGLTGPVHPSHRKRNSPMFSYWLAVIRRGAVFFAMMAAPLGVFMAGVLIWEDPSVWADALLQGAFASLVAGAVIAVVGATSSTWQAARAASRHGLTLSAEAVGLPCTAEIRVPIRPGTTAYQLTDSALYALKQLPAPEIDKVTEFTHGRLTLICRKSLSLPVRFHISITTDRDTATVTMDARPTATWKRHDDGASWSVLKAFEPHVSKAVHDEGGGTSTT</sequence>
<evidence type="ECO:0000313" key="3">
    <source>
        <dbReference type="Proteomes" id="UP001601197"/>
    </source>
</evidence>
<protein>
    <submittedName>
        <fullName evidence="2">Uncharacterized protein</fullName>
    </submittedName>
</protein>
<dbReference type="EMBL" id="JBIAFJ010000024">
    <property type="protein sequence ID" value="MFE9172573.1"/>
    <property type="molecule type" value="Genomic_DNA"/>
</dbReference>
<gene>
    <name evidence="2" type="ORF">ACFYNZ_24365</name>
</gene>
<evidence type="ECO:0000313" key="2">
    <source>
        <dbReference type="EMBL" id="MFE9172573.1"/>
    </source>
</evidence>
<dbReference type="RefSeq" id="WP_388350233.1">
    <property type="nucleotide sequence ID" value="NZ_JBIAFJ010000024.1"/>
</dbReference>
<reference evidence="2 3" key="1">
    <citation type="submission" date="2024-10" db="EMBL/GenBank/DDBJ databases">
        <title>The Natural Products Discovery Center: Release of the First 8490 Sequenced Strains for Exploring Actinobacteria Biosynthetic Diversity.</title>
        <authorList>
            <person name="Kalkreuter E."/>
            <person name="Kautsar S.A."/>
            <person name="Yang D."/>
            <person name="Bader C.D."/>
            <person name="Teijaro C.N."/>
            <person name="Fluegel L."/>
            <person name="Davis C.M."/>
            <person name="Simpson J.R."/>
            <person name="Lauterbach L."/>
            <person name="Steele A.D."/>
            <person name="Gui C."/>
            <person name="Meng S."/>
            <person name="Li G."/>
            <person name="Viehrig K."/>
            <person name="Ye F."/>
            <person name="Su P."/>
            <person name="Kiefer A.F."/>
            <person name="Nichols A."/>
            <person name="Cepeda A.J."/>
            <person name="Yan W."/>
            <person name="Fan B."/>
            <person name="Jiang Y."/>
            <person name="Adhikari A."/>
            <person name="Zheng C.-J."/>
            <person name="Schuster L."/>
            <person name="Cowan T.M."/>
            <person name="Smanski M.J."/>
            <person name="Chevrette M.G."/>
            <person name="De Carvalho L.P.S."/>
            <person name="Shen B."/>
        </authorList>
    </citation>
    <scope>NUCLEOTIDE SEQUENCE [LARGE SCALE GENOMIC DNA]</scope>
    <source>
        <strain evidence="2 3">NPDC007147</strain>
    </source>
</reference>
<proteinExistence type="predicted"/>
<organism evidence="2 3">
    <name type="scientific">Streptomyces kebangsaanensis</name>
    <dbReference type="NCBI Taxonomy" id="864058"/>
    <lineage>
        <taxon>Bacteria</taxon>
        <taxon>Bacillati</taxon>
        <taxon>Actinomycetota</taxon>
        <taxon>Actinomycetes</taxon>
        <taxon>Kitasatosporales</taxon>
        <taxon>Streptomycetaceae</taxon>
        <taxon>Streptomyces</taxon>
    </lineage>
</organism>
<keyword evidence="1" id="KW-1133">Transmembrane helix</keyword>
<keyword evidence="1" id="KW-0812">Transmembrane</keyword>
<keyword evidence="1" id="KW-0472">Membrane</keyword>
<dbReference type="Proteomes" id="UP001601197">
    <property type="component" value="Unassembled WGS sequence"/>
</dbReference>
<evidence type="ECO:0000256" key="1">
    <source>
        <dbReference type="SAM" id="Phobius"/>
    </source>
</evidence>
<keyword evidence="3" id="KW-1185">Reference proteome</keyword>
<accession>A0ABW6L111</accession>
<comment type="caution">
    <text evidence="2">The sequence shown here is derived from an EMBL/GenBank/DDBJ whole genome shotgun (WGS) entry which is preliminary data.</text>
</comment>
<feature type="transmembrane region" description="Helical" evidence="1">
    <location>
        <begin position="115"/>
        <end position="137"/>
    </location>
</feature>
<name>A0ABW6L111_9ACTN</name>
<feature type="transmembrane region" description="Helical" evidence="1">
    <location>
        <begin position="83"/>
        <end position="103"/>
    </location>
</feature>